<dbReference type="SUPFAM" id="SSF51658">
    <property type="entry name" value="Xylose isomerase-like"/>
    <property type="match status" value="1"/>
</dbReference>
<reference evidence="3" key="1">
    <citation type="journal article" date="2023" name="Comput. Struct. Biotechnol. J.">
        <title>Discovery of a novel marine Bacteroidetes with a rich repertoire of carbohydrate-active enzymes.</title>
        <authorList>
            <person name="Chen B."/>
            <person name="Liu G."/>
            <person name="Chen Q."/>
            <person name="Wang H."/>
            <person name="Liu L."/>
            <person name="Tang K."/>
        </authorList>
    </citation>
    <scope>NUCLEOTIDE SEQUENCE</scope>
    <source>
        <strain evidence="3">TK19036</strain>
    </source>
</reference>
<keyword evidence="3" id="KW-0413">Isomerase</keyword>
<name>A0AA49GPH4_9BACT</name>
<keyword evidence="1" id="KW-0732">Signal</keyword>
<dbReference type="AlphaFoldDB" id="A0AA49GPH4"/>
<dbReference type="InterPro" id="IPR050312">
    <property type="entry name" value="IolE/XylAMocC-like"/>
</dbReference>
<sequence length="292" mass="32533">MYTTTYSRRRMLQRSASAAGLAAFAPLSNLFAREKTTYRVGVCDWSIGKHSDVEALAFAKELGLDGVQISLGTPANNMHLRQKKIQQAYLQAEKQTGVEVSSLAIGELNRVPYKSDPVTEEWVSDSIDVAKAMGCTVILLAFFSEGDIKDDKAGTQEVIRRLKKVAPKAEKQGIILGIESWLSANEHLQIIDAVGSPNVRVYYDVANSQKMGYDIYEEIARLGTEYICEIHAKENGYLLGQGVVDFKRVKDILDDIEYSGWIIMEGAQPEGMDKLETYTTNLQYIQSIFNKA</sequence>
<dbReference type="Gene3D" id="3.20.20.150">
    <property type="entry name" value="Divalent-metal-dependent TIM barrel enzymes"/>
    <property type="match status" value="1"/>
</dbReference>
<feature type="chain" id="PRO_5041458174" evidence="1">
    <location>
        <begin position="19"/>
        <end position="292"/>
    </location>
</feature>
<dbReference type="Pfam" id="PF01261">
    <property type="entry name" value="AP_endonuc_2"/>
    <property type="match status" value="1"/>
</dbReference>
<dbReference type="PANTHER" id="PTHR12110">
    <property type="entry name" value="HYDROXYPYRUVATE ISOMERASE"/>
    <property type="match status" value="1"/>
</dbReference>
<evidence type="ECO:0000259" key="2">
    <source>
        <dbReference type="Pfam" id="PF01261"/>
    </source>
</evidence>
<protein>
    <submittedName>
        <fullName evidence="3">Sugar phosphate isomerase/epimerase</fullName>
    </submittedName>
</protein>
<gene>
    <name evidence="3" type="ORF">K4G66_05385</name>
</gene>
<proteinExistence type="predicted"/>
<reference evidence="3" key="2">
    <citation type="journal article" date="2024" name="Antonie Van Leeuwenhoek">
        <title>Roseihalotalea indica gen. nov., sp. nov., a halophilic Bacteroidetes from mesopelagic Southwest Indian Ocean with higher carbohydrate metabolic potential.</title>
        <authorList>
            <person name="Chen B."/>
            <person name="Zhang M."/>
            <person name="Lin D."/>
            <person name="Ye J."/>
            <person name="Tang K."/>
        </authorList>
    </citation>
    <scope>NUCLEOTIDE SEQUENCE</scope>
    <source>
        <strain evidence="3">TK19036</strain>
    </source>
</reference>
<dbReference type="InterPro" id="IPR006311">
    <property type="entry name" value="TAT_signal"/>
</dbReference>
<feature type="domain" description="Xylose isomerase-like TIM barrel" evidence="2">
    <location>
        <begin position="56"/>
        <end position="279"/>
    </location>
</feature>
<organism evidence="3">
    <name type="scientific">Roseihalotalea indica</name>
    <dbReference type="NCBI Taxonomy" id="2867963"/>
    <lineage>
        <taxon>Bacteria</taxon>
        <taxon>Pseudomonadati</taxon>
        <taxon>Bacteroidota</taxon>
        <taxon>Cytophagia</taxon>
        <taxon>Cytophagales</taxon>
        <taxon>Catalimonadaceae</taxon>
        <taxon>Roseihalotalea</taxon>
    </lineage>
</organism>
<evidence type="ECO:0000256" key="1">
    <source>
        <dbReference type="SAM" id="SignalP"/>
    </source>
</evidence>
<dbReference type="PANTHER" id="PTHR12110:SF53">
    <property type="entry name" value="BLR5974 PROTEIN"/>
    <property type="match status" value="1"/>
</dbReference>
<dbReference type="InterPro" id="IPR013022">
    <property type="entry name" value="Xyl_isomerase-like_TIM-brl"/>
</dbReference>
<dbReference type="InterPro" id="IPR036237">
    <property type="entry name" value="Xyl_isomerase-like_sf"/>
</dbReference>
<accession>A0AA49GPH4</accession>
<feature type="signal peptide" evidence="1">
    <location>
        <begin position="1"/>
        <end position="18"/>
    </location>
</feature>
<dbReference type="PROSITE" id="PS51318">
    <property type="entry name" value="TAT"/>
    <property type="match status" value="1"/>
</dbReference>
<dbReference type="GO" id="GO:0016853">
    <property type="term" value="F:isomerase activity"/>
    <property type="evidence" value="ECO:0007669"/>
    <property type="project" value="UniProtKB-KW"/>
</dbReference>
<dbReference type="EMBL" id="CP120682">
    <property type="protein sequence ID" value="WKN38132.1"/>
    <property type="molecule type" value="Genomic_DNA"/>
</dbReference>
<evidence type="ECO:0000313" key="3">
    <source>
        <dbReference type="EMBL" id="WKN38132.1"/>
    </source>
</evidence>